<dbReference type="EMBL" id="CP092365">
    <property type="protein sequence ID" value="ULN52929.1"/>
    <property type="molecule type" value="Genomic_DNA"/>
</dbReference>
<gene>
    <name evidence="1" type="ORF">MIU77_00595</name>
</gene>
<keyword evidence="2" id="KW-1185">Reference proteome</keyword>
<dbReference type="Proteomes" id="UP001055200">
    <property type="component" value="Chromosome"/>
</dbReference>
<dbReference type="RefSeq" id="WP_240171188.1">
    <property type="nucleotide sequence ID" value="NZ_CP092365.1"/>
</dbReference>
<proteinExistence type="predicted"/>
<protein>
    <submittedName>
        <fullName evidence="1">Uncharacterized protein</fullName>
    </submittedName>
</protein>
<evidence type="ECO:0000313" key="2">
    <source>
        <dbReference type="Proteomes" id="UP001055200"/>
    </source>
</evidence>
<name>A0ABY3U696_9MYCO</name>
<sequence>MAVTVEHASAAELEGRLKRILVEIGMSEGDLADLAARYMLTPEELEAWDEVRAIRFLLGDE</sequence>
<reference evidence="1" key="1">
    <citation type="submission" date="2022-08" db="EMBL/GenBank/DDBJ databases">
        <title>Complete genome sequence of 14 non-tuberculosis mycobacteria type-strains.</title>
        <authorList>
            <person name="Igarashi Y."/>
            <person name="Osugi A."/>
            <person name="Mitarai S."/>
        </authorList>
    </citation>
    <scope>NUCLEOTIDE SEQUENCE</scope>
    <source>
        <strain evidence="1">DSM 45575</strain>
    </source>
</reference>
<evidence type="ECO:0000313" key="1">
    <source>
        <dbReference type="EMBL" id="ULN52929.1"/>
    </source>
</evidence>
<organism evidence="1 2">
    <name type="scientific">Mycolicibacillus parakoreensis</name>
    <dbReference type="NCBI Taxonomy" id="1069221"/>
    <lineage>
        <taxon>Bacteria</taxon>
        <taxon>Bacillati</taxon>
        <taxon>Actinomycetota</taxon>
        <taxon>Actinomycetes</taxon>
        <taxon>Mycobacteriales</taxon>
        <taxon>Mycobacteriaceae</taxon>
        <taxon>Mycolicibacillus</taxon>
    </lineage>
</organism>
<accession>A0ABY3U696</accession>